<dbReference type="InterPro" id="IPR011250">
    <property type="entry name" value="OMP/PagP_B-barrel"/>
</dbReference>
<dbReference type="Gene3D" id="2.40.160.20">
    <property type="match status" value="1"/>
</dbReference>
<comment type="caution">
    <text evidence="3">The sequence shown here is derived from an EMBL/GenBank/DDBJ whole genome shotgun (WGS) entry which is preliminary data.</text>
</comment>
<feature type="domain" description="SPOR" evidence="2">
    <location>
        <begin position="59"/>
        <end position="138"/>
    </location>
</feature>
<organism evidence="3 4">
    <name type="scientific">Legionella pneumophila</name>
    <dbReference type="NCBI Taxonomy" id="446"/>
    <lineage>
        <taxon>Bacteria</taxon>
        <taxon>Pseudomonadati</taxon>
        <taxon>Pseudomonadota</taxon>
        <taxon>Gammaproteobacteria</taxon>
        <taxon>Legionellales</taxon>
        <taxon>Legionellaceae</taxon>
        <taxon>Legionella</taxon>
    </lineage>
</organism>
<evidence type="ECO:0000313" key="4">
    <source>
        <dbReference type="Proteomes" id="UP000863577"/>
    </source>
</evidence>
<evidence type="ECO:0000256" key="1">
    <source>
        <dbReference type="ARBA" id="ARBA00022729"/>
    </source>
</evidence>
<dbReference type="InterPro" id="IPR007730">
    <property type="entry name" value="SPOR-like_dom"/>
</dbReference>
<dbReference type="SUPFAM" id="SSF110997">
    <property type="entry name" value="Sporulation related repeat"/>
    <property type="match status" value="1"/>
</dbReference>
<dbReference type="InterPro" id="IPR036680">
    <property type="entry name" value="SPOR-like_sf"/>
</dbReference>
<evidence type="ECO:0000259" key="2">
    <source>
        <dbReference type="PROSITE" id="PS51724"/>
    </source>
</evidence>
<dbReference type="PROSITE" id="PS51724">
    <property type="entry name" value="SPOR"/>
    <property type="match status" value="1"/>
</dbReference>
<keyword evidence="1" id="KW-0732">Signal</keyword>
<name>A0AAN5T981_LEGPN</name>
<dbReference type="SUPFAM" id="SSF56925">
    <property type="entry name" value="OMPA-like"/>
    <property type="match status" value="1"/>
</dbReference>
<dbReference type="InterPro" id="IPR027385">
    <property type="entry name" value="Beta-barrel_OMP"/>
</dbReference>
<dbReference type="GO" id="GO:0042834">
    <property type="term" value="F:peptidoglycan binding"/>
    <property type="evidence" value="ECO:0007669"/>
    <property type="project" value="InterPro"/>
</dbReference>
<dbReference type="EMBL" id="DACWOD010000002">
    <property type="protein sequence ID" value="HAU2395215.1"/>
    <property type="molecule type" value="Genomic_DNA"/>
</dbReference>
<sequence>MTKNSIRILSMRTTFLYIGTLPVLVLAAFSSFAFTHHPNSPAGSTRIIYGLSNTQHVDAASQGQFYVQAGTFKNVKNANVFKKQLTKKYHQPVTVKPEGNYYVVIIGPMNAATVKGLNGSTLVRAPIEHTNSVEPIATRESRNNTQVVVGDKDGLDPTAPNHFDIIGAIGVATLEAGDSYLGVTSSETDRLVQTNSNDWNTLAAQLGVGYVYYFHNYNPFSDQVQWFTAIEPQINGYYLGQSSINGDVWRFDDPNFNDMTYTMPIESYRLMLDGALTVVSRKQYSLYVKGGIGNAWNRVGYSDADRNGIPCADQFLNLNSATHSSFAWEVGAGLFYAINNRFALSLEYLYADLGTANTSDTGFTGSITTPVLIPASFRLTSQAALLGLHVAI</sequence>
<dbReference type="AlphaFoldDB" id="A0AAN5T981"/>
<accession>A0AAN5T981</accession>
<dbReference type="Proteomes" id="UP000863577">
    <property type="component" value="Unassembled WGS sequence"/>
</dbReference>
<protein>
    <submittedName>
        <fullName evidence="3">Outer membrane beta-barrel protein</fullName>
    </submittedName>
</protein>
<proteinExistence type="predicted"/>
<reference evidence="3" key="2">
    <citation type="submission" date="2019-09" db="EMBL/GenBank/DDBJ databases">
        <authorList>
            <consortium name="NCBI Pathogen Detection Project"/>
        </authorList>
    </citation>
    <scope>NUCLEOTIDE SEQUENCE</scope>
    <source>
        <strain evidence="3">CL18-200174</strain>
    </source>
</reference>
<reference evidence="3" key="1">
    <citation type="journal article" date="2018" name="Genome Biol.">
        <title>SKESA: strategic k-mer extension for scrupulous assemblies.</title>
        <authorList>
            <person name="Souvorov A."/>
            <person name="Agarwala R."/>
            <person name="Lipman D.J."/>
        </authorList>
    </citation>
    <scope>NUCLEOTIDE SEQUENCE</scope>
    <source>
        <strain evidence="3">CL18-200174</strain>
    </source>
</reference>
<dbReference type="Gene3D" id="3.30.70.1070">
    <property type="entry name" value="Sporulation related repeat"/>
    <property type="match status" value="1"/>
</dbReference>
<evidence type="ECO:0000313" key="3">
    <source>
        <dbReference type="EMBL" id="HAU2395215.1"/>
    </source>
</evidence>
<gene>
    <name evidence="3" type="ORF">JBK99_02565</name>
</gene>
<dbReference type="Pfam" id="PF05036">
    <property type="entry name" value="SPOR"/>
    <property type="match status" value="1"/>
</dbReference>
<dbReference type="Pfam" id="PF13505">
    <property type="entry name" value="OMP_b-brl"/>
    <property type="match status" value="1"/>
</dbReference>